<reference evidence="1" key="1">
    <citation type="journal article" date="2020" name="Stud. Mycol.">
        <title>101 Dothideomycetes genomes: a test case for predicting lifestyles and emergence of pathogens.</title>
        <authorList>
            <person name="Haridas S."/>
            <person name="Albert R."/>
            <person name="Binder M."/>
            <person name="Bloem J."/>
            <person name="Labutti K."/>
            <person name="Salamov A."/>
            <person name="Andreopoulos B."/>
            <person name="Baker S."/>
            <person name="Barry K."/>
            <person name="Bills G."/>
            <person name="Bluhm B."/>
            <person name="Cannon C."/>
            <person name="Castanera R."/>
            <person name="Culley D."/>
            <person name="Daum C."/>
            <person name="Ezra D."/>
            <person name="Gonzalez J."/>
            <person name="Henrissat B."/>
            <person name="Kuo A."/>
            <person name="Liang C."/>
            <person name="Lipzen A."/>
            <person name="Lutzoni F."/>
            <person name="Magnuson J."/>
            <person name="Mondo S."/>
            <person name="Nolan M."/>
            <person name="Ohm R."/>
            <person name="Pangilinan J."/>
            <person name="Park H.-J."/>
            <person name="Ramirez L."/>
            <person name="Alfaro M."/>
            <person name="Sun H."/>
            <person name="Tritt A."/>
            <person name="Yoshinaga Y."/>
            <person name="Zwiers L.-H."/>
            <person name="Turgeon B."/>
            <person name="Goodwin S."/>
            <person name="Spatafora J."/>
            <person name="Crous P."/>
            <person name="Grigoriev I."/>
        </authorList>
    </citation>
    <scope>NUCLEOTIDE SEQUENCE</scope>
    <source>
        <strain evidence="1">CBS 525.71</strain>
    </source>
</reference>
<name>A0ACB6RP16_9PLEO</name>
<dbReference type="Proteomes" id="UP000799754">
    <property type="component" value="Unassembled WGS sequence"/>
</dbReference>
<evidence type="ECO:0000313" key="2">
    <source>
        <dbReference type="Proteomes" id="UP000799754"/>
    </source>
</evidence>
<protein>
    <submittedName>
        <fullName evidence="1">Uncharacterized protein</fullName>
    </submittedName>
</protein>
<keyword evidence="2" id="KW-1185">Reference proteome</keyword>
<gene>
    <name evidence="1" type="ORF">BU25DRAFT_479948</name>
</gene>
<proteinExistence type="predicted"/>
<accession>A0ACB6RP16</accession>
<sequence>MASLAWVITISISTMPYAETAIIWLHDNFTNKVGLDDLSDDAKTYTNNEGGKKFHAVIGSAGYTPFFFQGKLFVLQKTEDDNNGGWDSNHGTVRLRCHWGSVQPVEVLFNAVHKDAKPQSTQVDITYVQGGNKNQTYTDRKRSLQTVHLVPCPGPTDPKAKEELIMDLQDFFDEDTEDFYQQNGMPYRRGYIFHGPSGTGKTSFAKALHCCLRGHWQNEYRSRASNGNVTSNSSVTPDDSNTVVSSLAASNASVKEVKLTGLLNLSDGLGSKDGHFVIITTNAPKTLDSALYRAGRIDMQVYLRYSAKFTTAVTFMWIFNNNKCNKLSEAQLAKMATRVCNIVPKNFLTPAEVLLFCMKRRGQAPKALREARQENQLGENKTDQGNVEAEFATQHPARDPEKLHLAGNESDDEFDGLAYDRDYTHLYGDGVGDRIEGHLALPLREQQPVDKGPTVVDRTSASSTNTFYTALFLGEQTEEGFQRSAESEAEQNP</sequence>
<organism evidence="1 2">
    <name type="scientific">Macroventuria anomochaeta</name>
    <dbReference type="NCBI Taxonomy" id="301207"/>
    <lineage>
        <taxon>Eukaryota</taxon>
        <taxon>Fungi</taxon>
        <taxon>Dikarya</taxon>
        <taxon>Ascomycota</taxon>
        <taxon>Pezizomycotina</taxon>
        <taxon>Dothideomycetes</taxon>
        <taxon>Pleosporomycetidae</taxon>
        <taxon>Pleosporales</taxon>
        <taxon>Pleosporineae</taxon>
        <taxon>Didymellaceae</taxon>
        <taxon>Macroventuria</taxon>
    </lineage>
</organism>
<dbReference type="EMBL" id="MU006741">
    <property type="protein sequence ID" value="KAF2622889.1"/>
    <property type="molecule type" value="Genomic_DNA"/>
</dbReference>
<comment type="caution">
    <text evidence="1">The sequence shown here is derived from an EMBL/GenBank/DDBJ whole genome shotgun (WGS) entry which is preliminary data.</text>
</comment>
<evidence type="ECO:0000313" key="1">
    <source>
        <dbReference type="EMBL" id="KAF2622889.1"/>
    </source>
</evidence>